<dbReference type="SUPFAM" id="SSF52540">
    <property type="entry name" value="P-loop containing nucleoside triphosphate hydrolases"/>
    <property type="match status" value="1"/>
</dbReference>
<name>A0ABU0HC37_9HYPH</name>
<evidence type="ECO:0000256" key="4">
    <source>
        <dbReference type="ARBA" id="ARBA00022840"/>
    </source>
</evidence>
<keyword evidence="2" id="KW-0813">Transport</keyword>
<dbReference type="PROSITE" id="PS50893">
    <property type="entry name" value="ABC_TRANSPORTER_2"/>
    <property type="match status" value="1"/>
</dbReference>
<gene>
    <name evidence="6" type="ORF">QO014_004273</name>
</gene>
<comment type="similarity">
    <text evidence="1">Belongs to the ABC transporter superfamily.</text>
</comment>
<keyword evidence="7" id="KW-1185">Reference proteome</keyword>
<evidence type="ECO:0000256" key="2">
    <source>
        <dbReference type="ARBA" id="ARBA00022448"/>
    </source>
</evidence>
<keyword evidence="3" id="KW-0547">Nucleotide-binding</keyword>
<dbReference type="EMBL" id="JAUSVO010000006">
    <property type="protein sequence ID" value="MDQ0439867.1"/>
    <property type="molecule type" value="Genomic_DNA"/>
</dbReference>
<dbReference type="SUPFAM" id="SSF50331">
    <property type="entry name" value="MOP-like"/>
    <property type="match status" value="1"/>
</dbReference>
<accession>A0ABU0HC37</accession>
<evidence type="ECO:0000256" key="1">
    <source>
        <dbReference type="ARBA" id="ARBA00005417"/>
    </source>
</evidence>
<dbReference type="Gene3D" id="3.40.50.300">
    <property type="entry name" value="P-loop containing nucleotide triphosphate hydrolases"/>
    <property type="match status" value="1"/>
</dbReference>
<dbReference type="InterPro" id="IPR047641">
    <property type="entry name" value="ABC_transpr_MalK/UgpC-like"/>
</dbReference>
<proteinExistence type="inferred from homology"/>
<organism evidence="6 7">
    <name type="scientific">Kaistia dalseonensis</name>
    <dbReference type="NCBI Taxonomy" id="410840"/>
    <lineage>
        <taxon>Bacteria</taxon>
        <taxon>Pseudomonadati</taxon>
        <taxon>Pseudomonadota</taxon>
        <taxon>Alphaproteobacteria</taxon>
        <taxon>Hyphomicrobiales</taxon>
        <taxon>Kaistiaceae</taxon>
        <taxon>Kaistia</taxon>
    </lineage>
</organism>
<dbReference type="InterPro" id="IPR008995">
    <property type="entry name" value="Mo/tungstate-bd_C_term_dom"/>
</dbReference>
<sequence length="357" mass="38955">MARITLERVGHRYGHAPYALEPFDMVLEDGRSYALLGPSGCGKTTMLNIISGVVRPSEGRILLDDRDVTVVPISGRNVAQVFQFPVIYQSKSVYENLAFPLRCRRWPIARIKARVAEIADLLDLSGRLGKPAWQLTVDEKQLISLGRGLVRDDVAALLMDEPLTVIDPQMKFQLRRKLKAVSQKARHTVIYVTHDQNEAMTFADEILVMSAGKVVQRGTPQELFERPRTTYVGYFIGSPSMNVFDAEIGAGGVMIGGTPIAPGGALPSGLPTSGLRVGIRPEYASLAQPEDSDTLAATVVGVQDHGSVRIVEVAIGTARARLKLGRDIAPPSAQARIRLRRDKLCLFVDDHLIAAGI</sequence>
<reference evidence="6 7" key="1">
    <citation type="submission" date="2023-07" db="EMBL/GenBank/DDBJ databases">
        <title>Genomic Encyclopedia of Type Strains, Phase IV (KMG-IV): sequencing the most valuable type-strain genomes for metagenomic binning, comparative biology and taxonomic classification.</title>
        <authorList>
            <person name="Goeker M."/>
        </authorList>
    </citation>
    <scope>NUCLEOTIDE SEQUENCE [LARGE SCALE GENOMIC DNA]</scope>
    <source>
        <strain evidence="6 7">B6-8</strain>
    </source>
</reference>
<protein>
    <submittedName>
        <fullName evidence="6">Glycerol transport system ATP-binding protein</fullName>
    </submittedName>
</protein>
<dbReference type="InterPro" id="IPR027417">
    <property type="entry name" value="P-loop_NTPase"/>
</dbReference>
<dbReference type="InterPro" id="IPR003593">
    <property type="entry name" value="AAA+_ATPase"/>
</dbReference>
<evidence type="ECO:0000256" key="3">
    <source>
        <dbReference type="ARBA" id="ARBA00022741"/>
    </source>
</evidence>
<dbReference type="Pfam" id="PF00005">
    <property type="entry name" value="ABC_tran"/>
    <property type="match status" value="1"/>
</dbReference>
<dbReference type="Proteomes" id="UP001241603">
    <property type="component" value="Unassembled WGS sequence"/>
</dbReference>
<dbReference type="Gene3D" id="2.40.50.100">
    <property type="match status" value="1"/>
</dbReference>
<dbReference type="PANTHER" id="PTHR43875:SF14">
    <property type="entry name" value="ABC TRANSPORTER ATP-BINDING PROTEIN"/>
    <property type="match status" value="1"/>
</dbReference>
<dbReference type="RefSeq" id="WP_266350749.1">
    <property type="nucleotide sequence ID" value="NZ_JAPKNG010000006.1"/>
</dbReference>
<comment type="caution">
    <text evidence="6">The sequence shown here is derived from an EMBL/GenBank/DDBJ whole genome shotgun (WGS) entry which is preliminary data.</text>
</comment>
<dbReference type="InterPro" id="IPR003439">
    <property type="entry name" value="ABC_transporter-like_ATP-bd"/>
</dbReference>
<keyword evidence="4 6" id="KW-0067">ATP-binding</keyword>
<evidence type="ECO:0000259" key="5">
    <source>
        <dbReference type="PROSITE" id="PS50893"/>
    </source>
</evidence>
<evidence type="ECO:0000313" key="7">
    <source>
        <dbReference type="Proteomes" id="UP001241603"/>
    </source>
</evidence>
<feature type="domain" description="ABC transporter" evidence="5">
    <location>
        <begin position="4"/>
        <end position="236"/>
    </location>
</feature>
<dbReference type="PANTHER" id="PTHR43875">
    <property type="entry name" value="MALTODEXTRIN IMPORT ATP-BINDING PROTEIN MSMX"/>
    <property type="match status" value="1"/>
</dbReference>
<dbReference type="SMART" id="SM00382">
    <property type="entry name" value="AAA"/>
    <property type="match status" value="1"/>
</dbReference>
<dbReference type="GO" id="GO:0005524">
    <property type="term" value="F:ATP binding"/>
    <property type="evidence" value="ECO:0007669"/>
    <property type="project" value="UniProtKB-KW"/>
</dbReference>
<evidence type="ECO:0000313" key="6">
    <source>
        <dbReference type="EMBL" id="MDQ0439867.1"/>
    </source>
</evidence>